<protein>
    <submittedName>
        <fullName evidence="1">Outer membrane protein slp</fullName>
    </submittedName>
</protein>
<dbReference type="InterPro" id="IPR004658">
    <property type="entry name" value="OMP_Slp"/>
</dbReference>
<dbReference type="OrthoDB" id="194425at2"/>
<evidence type="ECO:0000313" key="1">
    <source>
        <dbReference type="EMBL" id="VVM04713.1"/>
    </source>
</evidence>
<dbReference type="PROSITE" id="PS51257">
    <property type="entry name" value="PROKAR_LIPOPROTEIN"/>
    <property type="match status" value="1"/>
</dbReference>
<dbReference type="GO" id="GO:0019867">
    <property type="term" value="C:outer membrane"/>
    <property type="evidence" value="ECO:0007669"/>
    <property type="project" value="InterPro"/>
</dbReference>
<dbReference type="RefSeq" id="WP_142659127.1">
    <property type="nucleotide sequence ID" value="NZ_CABFVA020000010.1"/>
</dbReference>
<organism evidence="1 2">
    <name type="scientific">Methylacidimicrobium tartarophylax</name>
    <dbReference type="NCBI Taxonomy" id="1041768"/>
    <lineage>
        <taxon>Bacteria</taxon>
        <taxon>Pseudomonadati</taxon>
        <taxon>Verrucomicrobiota</taxon>
        <taxon>Methylacidimicrobium</taxon>
    </lineage>
</organism>
<dbReference type="EMBL" id="CABFVA020000010">
    <property type="protein sequence ID" value="VVM04713.1"/>
    <property type="molecule type" value="Genomic_DNA"/>
</dbReference>
<dbReference type="NCBIfam" id="TIGR00752">
    <property type="entry name" value="slp"/>
    <property type="match status" value="1"/>
</dbReference>
<dbReference type="PANTHER" id="PTHR37530">
    <property type="entry name" value="OUTER MEMBRANE PROTEIN SLP"/>
    <property type="match status" value="1"/>
</dbReference>
<keyword evidence="2" id="KW-1185">Reference proteome</keyword>
<dbReference type="PANTHER" id="PTHR37530:SF1">
    <property type="entry name" value="OUTER MEMBRANE PROTEIN SLP"/>
    <property type="match status" value="1"/>
</dbReference>
<dbReference type="Pfam" id="PF03843">
    <property type="entry name" value="Slp"/>
    <property type="match status" value="1"/>
</dbReference>
<accession>A0A5E6M562</accession>
<dbReference type="AlphaFoldDB" id="A0A5E6M562"/>
<proteinExistence type="predicted"/>
<dbReference type="Proteomes" id="UP000334923">
    <property type="component" value="Unassembled WGS sequence"/>
</dbReference>
<gene>
    <name evidence="1" type="primary">slp</name>
    <name evidence="1" type="ORF">MAMT_00257</name>
</gene>
<sequence>MNRLFERKRRTTPWLALTILLVGCGSPFSSEVKKEVRSQPSFGAIRSDPSAYQGCRILLGGIIIKTTTLKEGTLLEVLEERLDDSDRPISTDKVGGRFLVRNSTFLDPSVYREGRDVTVVGRVMGVQAGRIGERPYTYPRISATQIYLWPWNGGQRDSPGLPRRDWVWGYPGKGWSNTWGSIPPMTVPPQ</sequence>
<dbReference type="PIRSF" id="PIRSF004982">
    <property type="entry name" value="SlP"/>
    <property type="match status" value="1"/>
</dbReference>
<name>A0A5E6M562_9BACT</name>
<evidence type="ECO:0000313" key="2">
    <source>
        <dbReference type="Proteomes" id="UP000334923"/>
    </source>
</evidence>
<reference evidence="1 2" key="1">
    <citation type="submission" date="2019-09" db="EMBL/GenBank/DDBJ databases">
        <authorList>
            <person name="Cremers G."/>
        </authorList>
    </citation>
    <scope>NUCLEOTIDE SEQUENCE [LARGE SCALE GENOMIC DNA]</scope>
    <source>
        <strain evidence="1">4A</strain>
    </source>
</reference>